<dbReference type="AlphaFoldDB" id="A0A815DSC7"/>
<dbReference type="EMBL" id="CAJNOW010000996">
    <property type="protein sequence ID" value="CAF1300700.1"/>
    <property type="molecule type" value="Genomic_DNA"/>
</dbReference>
<dbReference type="Proteomes" id="UP000663834">
    <property type="component" value="Unassembled WGS sequence"/>
</dbReference>
<gene>
    <name evidence="2" type="ORF">GIL414_LOCUS84335</name>
    <name evidence="1" type="ORF">KQP761_LOCUS4753</name>
</gene>
<organism evidence="1 3">
    <name type="scientific">Rotaria magnacalcarata</name>
    <dbReference type="NCBI Taxonomy" id="392030"/>
    <lineage>
        <taxon>Eukaryota</taxon>
        <taxon>Metazoa</taxon>
        <taxon>Spiralia</taxon>
        <taxon>Gnathifera</taxon>
        <taxon>Rotifera</taxon>
        <taxon>Eurotatoria</taxon>
        <taxon>Bdelloidea</taxon>
        <taxon>Philodinida</taxon>
        <taxon>Philodinidae</taxon>
        <taxon>Rotaria</taxon>
    </lineage>
</organism>
<reference evidence="1" key="1">
    <citation type="submission" date="2021-02" db="EMBL/GenBank/DDBJ databases">
        <authorList>
            <person name="Nowell W R."/>
        </authorList>
    </citation>
    <scope>NUCLEOTIDE SEQUENCE</scope>
</reference>
<evidence type="ECO:0000313" key="2">
    <source>
        <dbReference type="EMBL" id="CAF5221024.1"/>
    </source>
</evidence>
<sequence>FPFSSGEHSNFLNLGCKMVANRCSSDIGQALFKRRTKII</sequence>
<evidence type="ECO:0000313" key="1">
    <source>
        <dbReference type="EMBL" id="CAF1300700.1"/>
    </source>
</evidence>
<dbReference type="Proteomes" id="UP000681720">
    <property type="component" value="Unassembled WGS sequence"/>
</dbReference>
<accession>A0A815DSC7</accession>
<proteinExistence type="predicted"/>
<evidence type="ECO:0000313" key="3">
    <source>
        <dbReference type="Proteomes" id="UP000663834"/>
    </source>
</evidence>
<comment type="caution">
    <text evidence="1">The sequence shown here is derived from an EMBL/GenBank/DDBJ whole genome shotgun (WGS) entry which is preliminary data.</text>
</comment>
<protein>
    <submittedName>
        <fullName evidence="1">Uncharacterized protein</fullName>
    </submittedName>
</protein>
<feature type="non-terminal residue" evidence="1">
    <location>
        <position position="1"/>
    </location>
</feature>
<dbReference type="EMBL" id="CAJOBJ010365950">
    <property type="protein sequence ID" value="CAF5221024.1"/>
    <property type="molecule type" value="Genomic_DNA"/>
</dbReference>
<name>A0A815DSC7_9BILA</name>